<evidence type="ECO:0000313" key="9">
    <source>
        <dbReference type="EMBL" id="TDY01686.1"/>
    </source>
</evidence>
<keyword evidence="7" id="KW-0998">Cell outer membrane</keyword>
<dbReference type="GO" id="GO:0009279">
    <property type="term" value="C:cell outer membrane"/>
    <property type="evidence" value="ECO:0007669"/>
    <property type="project" value="UniProtKB-SubCell"/>
</dbReference>
<gene>
    <name evidence="9" type="ORF">EDC23_1576</name>
</gene>
<dbReference type="Proteomes" id="UP000294914">
    <property type="component" value="Unassembled WGS sequence"/>
</dbReference>
<dbReference type="AlphaFoldDB" id="A0A4R8ILL5"/>
<proteinExistence type="inferred from homology"/>
<dbReference type="InterPro" id="IPR005017">
    <property type="entry name" value="OMPP1/FadL/TodX"/>
</dbReference>
<comment type="subcellular location">
    <subcellularLocation>
        <location evidence="1">Cell outer membrane</location>
        <topology evidence="1">Multi-pass membrane protein</topology>
    </subcellularLocation>
</comment>
<evidence type="ECO:0000256" key="1">
    <source>
        <dbReference type="ARBA" id="ARBA00004571"/>
    </source>
</evidence>
<protein>
    <submittedName>
        <fullName evidence="9">Long-chain fatty acid transport protein</fullName>
    </submittedName>
</protein>
<evidence type="ECO:0000256" key="7">
    <source>
        <dbReference type="ARBA" id="ARBA00023237"/>
    </source>
</evidence>
<dbReference type="SUPFAM" id="SSF56935">
    <property type="entry name" value="Porins"/>
    <property type="match status" value="1"/>
</dbReference>
<keyword evidence="3" id="KW-1134">Transmembrane beta strand</keyword>
<reference evidence="9 10" key="1">
    <citation type="submission" date="2019-03" db="EMBL/GenBank/DDBJ databases">
        <title>Genomic Encyclopedia of Type Strains, Phase IV (KMG-IV): sequencing the most valuable type-strain genomes for metagenomic binning, comparative biology and taxonomic classification.</title>
        <authorList>
            <person name="Goeker M."/>
        </authorList>
    </citation>
    <scope>NUCLEOTIDE SEQUENCE [LARGE SCALE GENOMIC DNA]</scope>
    <source>
        <strain evidence="9 10">DSM 16326</strain>
    </source>
</reference>
<evidence type="ECO:0000256" key="5">
    <source>
        <dbReference type="ARBA" id="ARBA00022729"/>
    </source>
</evidence>
<dbReference type="Pfam" id="PF03349">
    <property type="entry name" value="Toluene_X"/>
    <property type="match status" value="1"/>
</dbReference>
<evidence type="ECO:0000313" key="10">
    <source>
        <dbReference type="Proteomes" id="UP000294914"/>
    </source>
</evidence>
<evidence type="ECO:0000256" key="8">
    <source>
        <dbReference type="SAM" id="MobiDB-lite"/>
    </source>
</evidence>
<accession>A0A4R8ILL5</accession>
<dbReference type="EMBL" id="SOQX01000003">
    <property type="protein sequence ID" value="TDY01686.1"/>
    <property type="molecule type" value="Genomic_DNA"/>
</dbReference>
<comment type="similarity">
    <text evidence="2">Belongs to the OmpP1/FadL family.</text>
</comment>
<evidence type="ECO:0000256" key="4">
    <source>
        <dbReference type="ARBA" id="ARBA00022692"/>
    </source>
</evidence>
<dbReference type="PANTHER" id="PTHR35093:SF8">
    <property type="entry name" value="OUTER MEMBRANE PROTEIN NMB0088-RELATED"/>
    <property type="match status" value="1"/>
</dbReference>
<evidence type="ECO:0000256" key="2">
    <source>
        <dbReference type="ARBA" id="ARBA00008163"/>
    </source>
</evidence>
<keyword evidence="4" id="KW-0812">Transmembrane</keyword>
<evidence type="ECO:0000256" key="6">
    <source>
        <dbReference type="ARBA" id="ARBA00023136"/>
    </source>
</evidence>
<evidence type="ECO:0000256" key="3">
    <source>
        <dbReference type="ARBA" id="ARBA00022452"/>
    </source>
</evidence>
<keyword evidence="5" id="KW-0732">Signal</keyword>
<dbReference type="RefSeq" id="WP_166668806.1">
    <property type="nucleotide sequence ID" value="NZ_SOQX01000003.1"/>
</dbReference>
<sequence>MDTQFHYSRLSRAVLLATGLTLIGSHALASGFRIPEVSTVGTATSNALVANTTETGALAYNPAAMSFHDANAINAGLTRITYEPKVDPDNGTATGSTGEDTFLIPNGYFMVDGYDNMSFGLAINAPFGLETEWPSGTFGGFAGQSVLETSLSRIKMFNVNPNIAWQLDDSSSFAFGVNYYDLDELVFNNHGVDLKGSGGDLGWNVAYQKKMNNKLTFGANYRSAVEVDLSGSFHAFDASSPKNTPQAAYSKLEFPDMFQAGFHYQITDKLGVELDAEYTGWSSFDKITVVNGGGTELTSSTNNWDDTWAYRIGAIYQMNPKTKLMFGYSYDESPQPDEHFSARVPDDDRQLFSLGMTRDFGSWDLELAYMLVDVDDRDVNSTDSYDPTADPSMEPNGTDVYNGTYESDSDLISVGMSMEF</sequence>
<name>A0A4R8ILL5_9GAMM</name>
<keyword evidence="6" id="KW-0472">Membrane</keyword>
<dbReference type="PANTHER" id="PTHR35093">
    <property type="entry name" value="OUTER MEMBRANE PROTEIN NMB0088-RELATED"/>
    <property type="match status" value="1"/>
</dbReference>
<dbReference type="GO" id="GO:0015483">
    <property type="term" value="F:long-chain fatty acid transporting porin activity"/>
    <property type="evidence" value="ECO:0007669"/>
    <property type="project" value="TreeGrafter"/>
</dbReference>
<comment type="caution">
    <text evidence="9">The sequence shown here is derived from an EMBL/GenBank/DDBJ whole genome shotgun (WGS) entry which is preliminary data.</text>
</comment>
<feature type="region of interest" description="Disordered" evidence="8">
    <location>
        <begin position="381"/>
        <end position="400"/>
    </location>
</feature>
<keyword evidence="10" id="KW-1185">Reference proteome</keyword>
<dbReference type="Gene3D" id="2.40.160.60">
    <property type="entry name" value="Outer membrane protein transport protein (OMPP1/FadL/TodX)"/>
    <property type="match status" value="1"/>
</dbReference>
<organism evidence="9 10">
    <name type="scientific">Thiohalophilus thiocyanatoxydans</name>
    <dbReference type="NCBI Taxonomy" id="381308"/>
    <lineage>
        <taxon>Bacteria</taxon>
        <taxon>Pseudomonadati</taxon>
        <taxon>Pseudomonadota</taxon>
        <taxon>Gammaproteobacteria</taxon>
        <taxon>Thiohalomonadales</taxon>
        <taxon>Thiohalophilaceae</taxon>
        <taxon>Thiohalophilus</taxon>
    </lineage>
</organism>